<evidence type="ECO:0000313" key="2">
    <source>
        <dbReference type="Proteomes" id="UP001497516"/>
    </source>
</evidence>
<dbReference type="EMBL" id="OZ034818">
    <property type="protein sequence ID" value="CAL1388294.1"/>
    <property type="molecule type" value="Genomic_DNA"/>
</dbReference>
<gene>
    <name evidence="1" type="ORF">LTRI10_LOCUS29228</name>
</gene>
<proteinExistence type="predicted"/>
<dbReference type="AlphaFoldDB" id="A0AAV2EQS8"/>
<protein>
    <submittedName>
        <fullName evidence="1">Uncharacterized protein</fullName>
    </submittedName>
</protein>
<reference evidence="1 2" key="1">
    <citation type="submission" date="2024-04" db="EMBL/GenBank/DDBJ databases">
        <authorList>
            <person name="Fracassetti M."/>
        </authorList>
    </citation>
    <scope>NUCLEOTIDE SEQUENCE [LARGE SCALE GENOMIC DNA]</scope>
</reference>
<dbReference type="Proteomes" id="UP001497516">
    <property type="component" value="Chromosome 5"/>
</dbReference>
<keyword evidence="2" id="KW-1185">Reference proteome</keyword>
<evidence type="ECO:0000313" key="1">
    <source>
        <dbReference type="EMBL" id="CAL1388294.1"/>
    </source>
</evidence>
<accession>A0AAV2EQS8</accession>
<organism evidence="1 2">
    <name type="scientific">Linum trigynum</name>
    <dbReference type="NCBI Taxonomy" id="586398"/>
    <lineage>
        <taxon>Eukaryota</taxon>
        <taxon>Viridiplantae</taxon>
        <taxon>Streptophyta</taxon>
        <taxon>Embryophyta</taxon>
        <taxon>Tracheophyta</taxon>
        <taxon>Spermatophyta</taxon>
        <taxon>Magnoliopsida</taxon>
        <taxon>eudicotyledons</taxon>
        <taxon>Gunneridae</taxon>
        <taxon>Pentapetalae</taxon>
        <taxon>rosids</taxon>
        <taxon>fabids</taxon>
        <taxon>Malpighiales</taxon>
        <taxon>Linaceae</taxon>
        <taxon>Linum</taxon>
    </lineage>
</organism>
<sequence length="111" mass="12174">MSNLKWHSIDRKACAITKVNNRFTHTVTLCPADRVSSGKVSLGISHPNGPHDHANADTNVHTMINDSSLHLHGTILLHKPAPPRRRLPCALAPPRCDAPSRLPCARRLLPC</sequence>
<name>A0AAV2EQS8_9ROSI</name>